<protein>
    <submittedName>
        <fullName evidence="2">Uncharacterized protein</fullName>
    </submittedName>
</protein>
<gene>
    <name evidence="2" type="ORF">AZ78_4612</name>
</gene>
<dbReference type="Proteomes" id="UP000023435">
    <property type="component" value="Unassembled WGS sequence"/>
</dbReference>
<sequence length="38" mass="4229">MQLAAVGNHGWDGNRESRIGSRKSACDAISRTRREGRE</sequence>
<evidence type="ECO:0000313" key="2">
    <source>
        <dbReference type="EMBL" id="KWS07052.1"/>
    </source>
</evidence>
<reference evidence="2 3" key="1">
    <citation type="journal article" date="2014" name="Genome Announc.">
        <title>Draft Genome Sequence of Lysobacter capsici AZ78, a Bacterium Antagonistic to Plant-Pathogenic Oomycetes.</title>
        <authorList>
            <person name="Puopolo G."/>
            <person name="Sonego P."/>
            <person name="Engelen K."/>
            <person name="Pertot I."/>
        </authorList>
    </citation>
    <scope>NUCLEOTIDE SEQUENCE [LARGE SCALE GENOMIC DNA]</scope>
    <source>
        <strain evidence="2 3">AZ78</strain>
    </source>
</reference>
<evidence type="ECO:0000313" key="3">
    <source>
        <dbReference type="Proteomes" id="UP000023435"/>
    </source>
</evidence>
<keyword evidence="3" id="KW-1185">Reference proteome</keyword>
<name>A0A108UDB9_9GAMM</name>
<dbReference type="EMBL" id="JAJA02000001">
    <property type="protein sequence ID" value="KWS07052.1"/>
    <property type="molecule type" value="Genomic_DNA"/>
</dbReference>
<dbReference type="AlphaFoldDB" id="A0A108UDB9"/>
<organism evidence="2 3">
    <name type="scientific">Lysobacter capsici AZ78</name>
    <dbReference type="NCBI Taxonomy" id="1444315"/>
    <lineage>
        <taxon>Bacteria</taxon>
        <taxon>Pseudomonadati</taxon>
        <taxon>Pseudomonadota</taxon>
        <taxon>Gammaproteobacteria</taxon>
        <taxon>Lysobacterales</taxon>
        <taxon>Lysobacteraceae</taxon>
        <taxon>Lysobacter</taxon>
    </lineage>
</organism>
<comment type="caution">
    <text evidence="2">The sequence shown here is derived from an EMBL/GenBank/DDBJ whole genome shotgun (WGS) entry which is preliminary data.</text>
</comment>
<feature type="region of interest" description="Disordered" evidence="1">
    <location>
        <begin position="1"/>
        <end position="38"/>
    </location>
</feature>
<accession>A0A108UDB9</accession>
<evidence type="ECO:0000256" key="1">
    <source>
        <dbReference type="SAM" id="MobiDB-lite"/>
    </source>
</evidence>
<proteinExistence type="predicted"/>